<reference evidence="2" key="2">
    <citation type="submission" date="2024-06" db="EMBL/GenBank/DDBJ databases">
        <authorList>
            <person name="Plum-Jensen L.E."/>
            <person name="Schramm A."/>
            <person name="Marshall I.P.G."/>
        </authorList>
    </citation>
    <scope>NUCLEOTIDE SEQUENCE</scope>
    <source>
        <strain evidence="2">Rat1</strain>
    </source>
</reference>
<dbReference type="AlphaFoldDB" id="A0AAU8LRC7"/>
<keyword evidence="1" id="KW-1133">Transmembrane helix</keyword>
<keyword evidence="1" id="KW-0812">Transmembrane</keyword>
<feature type="transmembrane region" description="Helical" evidence="1">
    <location>
        <begin position="117"/>
        <end position="142"/>
    </location>
</feature>
<sequence>MSFIAGTVVKLPLFFPALDDDRFYSRNLGTIIISALIAYFCLRKPFWKRSTGIIIALLIGGIVYLNLLPDNPKSQTIVLSCLHMPFVFWSLLGVTFLGGAWKDLSGRMDYIRYNGELLIYSTIILIGGMVLTGLTVALFHLISLNIEEWYMKNVVVYGAVASPIVATLLIDRIVGKRFKIAPLLAKVFTPLFLTTVIIYLLTMILEQKSPFTDRDFLIAFNALLLVVLGLCVFSISERGSKETIGMSDAMNIMLASTTLLINIVALAAILFRLTSYGFTPNRIAVLGANLLAFGHLKGILWYYIGFTRGKNTIDDLERWIVAYLPAYTTWSCIVSVGFPLAFYFT</sequence>
<evidence type="ECO:0000313" key="2">
    <source>
        <dbReference type="EMBL" id="XCN71572.1"/>
    </source>
</evidence>
<feature type="transmembrane region" description="Helical" evidence="1">
    <location>
        <begin position="49"/>
        <end position="65"/>
    </location>
</feature>
<feature type="transmembrane region" description="Helical" evidence="1">
    <location>
        <begin position="23"/>
        <end position="42"/>
    </location>
</feature>
<feature type="transmembrane region" description="Helical" evidence="1">
    <location>
        <begin position="216"/>
        <end position="236"/>
    </location>
</feature>
<feature type="transmembrane region" description="Helical" evidence="1">
    <location>
        <begin position="183"/>
        <end position="204"/>
    </location>
</feature>
<protein>
    <submittedName>
        <fullName evidence="2">DUF4153 domain-containing protein</fullName>
    </submittedName>
</protein>
<feature type="transmembrane region" description="Helical" evidence="1">
    <location>
        <begin position="283"/>
        <end position="304"/>
    </location>
</feature>
<accession>A0AAU8LRC7</accession>
<feature type="transmembrane region" description="Helical" evidence="1">
    <location>
        <begin position="324"/>
        <end position="344"/>
    </location>
</feature>
<keyword evidence="1" id="KW-0472">Membrane</keyword>
<dbReference type="EMBL" id="CP159373">
    <property type="protein sequence ID" value="XCN71572.1"/>
    <property type="molecule type" value="Genomic_DNA"/>
</dbReference>
<organism evidence="2">
    <name type="scientific">Candidatus Electrothrix aestuarii</name>
    <dbReference type="NCBI Taxonomy" id="3062594"/>
    <lineage>
        <taxon>Bacteria</taxon>
        <taxon>Pseudomonadati</taxon>
        <taxon>Thermodesulfobacteriota</taxon>
        <taxon>Desulfobulbia</taxon>
        <taxon>Desulfobulbales</taxon>
        <taxon>Desulfobulbaceae</taxon>
        <taxon>Candidatus Electrothrix</taxon>
    </lineage>
</organism>
<feature type="transmembrane region" description="Helical" evidence="1">
    <location>
        <begin position="154"/>
        <end position="171"/>
    </location>
</feature>
<dbReference type="KEGG" id="eaj:Q3M24_14780"/>
<reference evidence="2" key="1">
    <citation type="journal article" date="2024" name="Syst. Appl. Microbiol.">
        <title>First single-strain enrichments of Electrothrix cable bacteria, description of E. aestuarii sp. nov. and E. rattekaaiensis sp. nov., and proposal of a cable bacteria taxonomy following the rules of the SeqCode.</title>
        <authorList>
            <person name="Plum-Jensen L.E."/>
            <person name="Schramm A."/>
            <person name="Marshall I.P.G."/>
        </authorList>
    </citation>
    <scope>NUCLEOTIDE SEQUENCE</scope>
    <source>
        <strain evidence="2">Rat1</strain>
    </source>
</reference>
<evidence type="ECO:0000256" key="1">
    <source>
        <dbReference type="SAM" id="Phobius"/>
    </source>
</evidence>
<gene>
    <name evidence="2" type="ORF">Q3M24_14780</name>
</gene>
<feature type="transmembrane region" description="Helical" evidence="1">
    <location>
        <begin position="248"/>
        <end position="271"/>
    </location>
</feature>
<feature type="transmembrane region" description="Helical" evidence="1">
    <location>
        <begin position="77"/>
        <end position="97"/>
    </location>
</feature>
<proteinExistence type="predicted"/>
<name>A0AAU8LRC7_9BACT</name>